<dbReference type="Pfam" id="PF05018">
    <property type="entry name" value="CFA20_dom"/>
    <property type="match status" value="1"/>
</dbReference>
<organism evidence="2">
    <name type="scientific">Tetraodon nigroviridis</name>
    <name type="common">Spotted green pufferfish</name>
    <name type="synonym">Chelonodon nigroviridis</name>
    <dbReference type="NCBI Taxonomy" id="99883"/>
    <lineage>
        <taxon>Eukaryota</taxon>
        <taxon>Metazoa</taxon>
        <taxon>Chordata</taxon>
        <taxon>Craniata</taxon>
        <taxon>Vertebrata</taxon>
        <taxon>Euteleostomi</taxon>
        <taxon>Actinopterygii</taxon>
        <taxon>Neopterygii</taxon>
        <taxon>Teleostei</taxon>
        <taxon>Neoteleostei</taxon>
        <taxon>Acanthomorphata</taxon>
        <taxon>Eupercaria</taxon>
        <taxon>Tetraodontiformes</taxon>
        <taxon>Tetradontoidea</taxon>
        <taxon>Tetraodontidae</taxon>
        <taxon>Tetraodon</taxon>
    </lineage>
</organism>
<evidence type="ECO:0000259" key="1">
    <source>
        <dbReference type="Pfam" id="PF05018"/>
    </source>
</evidence>
<protein>
    <submittedName>
        <fullName evidence="2">(spotted green pufferfish) hypothetical protein</fullName>
    </submittedName>
</protein>
<proteinExistence type="predicted"/>
<sequence>MIDNNNVQRQIFLGSHSREDPVPLSFRWSLRLSEYWQYFCIDLADVTDRVFRTKYVETVRIKIHPNCRIRRVYFTDRLYSYQELPSDYKVNISVKEY</sequence>
<feature type="domain" description="CFA20" evidence="1">
    <location>
        <begin position="2"/>
        <end position="91"/>
    </location>
</feature>
<dbReference type="KEGG" id="tng:GSTEN00023177G001"/>
<dbReference type="EMBL" id="CAAE01014724">
    <property type="protein sequence ID" value="CAG03684.1"/>
    <property type="molecule type" value="Genomic_DNA"/>
</dbReference>
<reference evidence="2" key="1">
    <citation type="journal article" date="2004" name="Nature">
        <title>Genome duplication in the teleost fish Tetraodon nigroviridis reveals the early vertebrate proto-karyotype.</title>
        <authorList>
            <person name="Jaillon O."/>
            <person name="Aury J.-M."/>
            <person name="Brunet F."/>
            <person name="Petit J.-L."/>
            <person name="Stange-Thomann N."/>
            <person name="Mauceli E."/>
            <person name="Bouneau L."/>
            <person name="Fischer C."/>
            <person name="Ozouf-Costaz C."/>
            <person name="Bernot A."/>
            <person name="Nicaud S."/>
            <person name="Jaffe D."/>
            <person name="Fisher S."/>
            <person name="Lutfalla G."/>
            <person name="Dossat C."/>
            <person name="Segurens B."/>
            <person name="Dasilva C."/>
            <person name="Salanoubat M."/>
            <person name="Levy M."/>
            <person name="Boudet N."/>
            <person name="Castellano S."/>
            <person name="Anthouard V."/>
            <person name="Jubin C."/>
            <person name="Castelli V."/>
            <person name="Katinka M."/>
            <person name="Vacherie B."/>
            <person name="Biemont C."/>
            <person name="Skalli Z."/>
            <person name="Cattolico L."/>
            <person name="Poulain J."/>
            <person name="De Berardinis V."/>
            <person name="Cruaud C."/>
            <person name="Duprat S."/>
            <person name="Brottier P."/>
            <person name="Coutanceau J.-P."/>
            <person name="Gouzy J."/>
            <person name="Parra G."/>
            <person name="Lardier G."/>
            <person name="Chapple C."/>
            <person name="McKernan K.J."/>
            <person name="McEwan P."/>
            <person name="Bosak S."/>
            <person name="Kellis M."/>
            <person name="Volff J.-N."/>
            <person name="Guigo R."/>
            <person name="Zody M.C."/>
            <person name="Mesirov J."/>
            <person name="Lindblad-Toh K."/>
            <person name="Birren B."/>
            <person name="Nusbaum C."/>
            <person name="Kahn D."/>
            <person name="Robinson-Rechavi M."/>
            <person name="Laudet V."/>
            <person name="Schachter V."/>
            <person name="Quetier F."/>
            <person name="Saurin W."/>
            <person name="Scarpelli C."/>
            <person name="Wincker P."/>
            <person name="Lander E.S."/>
            <person name="Weissenbach J."/>
            <person name="Roest Crollius H."/>
        </authorList>
    </citation>
    <scope>NUCLEOTIDE SEQUENCE [LARGE SCALE GENOMIC DNA]</scope>
</reference>
<gene>
    <name evidence="2" type="ORF">GSTENG00023177001</name>
</gene>
<comment type="caution">
    <text evidence="2">The sequence shown here is derived from an EMBL/GenBank/DDBJ whole genome shotgun (WGS) entry which is preliminary data.</text>
</comment>
<dbReference type="InterPro" id="IPR040441">
    <property type="entry name" value="CFA20/CFAP20DC"/>
</dbReference>
<dbReference type="OrthoDB" id="7486196at2759"/>
<dbReference type="InterPro" id="IPR007714">
    <property type="entry name" value="CFA20_dom"/>
</dbReference>
<name>Q4S6P8_TETNG</name>
<evidence type="ECO:0000313" key="2">
    <source>
        <dbReference type="EMBL" id="CAG03684.1"/>
    </source>
</evidence>
<reference evidence="2" key="2">
    <citation type="submission" date="2004-02" db="EMBL/GenBank/DDBJ databases">
        <authorList>
            <consortium name="Genoscope"/>
            <consortium name="Whitehead Institute Centre for Genome Research"/>
        </authorList>
    </citation>
    <scope>NUCLEOTIDE SEQUENCE</scope>
</reference>
<dbReference type="PANTHER" id="PTHR12458">
    <property type="entry name" value="ORF PROTEIN"/>
    <property type="match status" value="1"/>
</dbReference>
<accession>Q4S6P8</accession>
<dbReference type="AlphaFoldDB" id="Q4S6P8"/>